<dbReference type="EMBL" id="CAJJDM010000012">
    <property type="protein sequence ID" value="CAD8051073.1"/>
    <property type="molecule type" value="Genomic_DNA"/>
</dbReference>
<feature type="region of interest" description="Disordered" evidence="1">
    <location>
        <begin position="283"/>
        <end position="305"/>
    </location>
</feature>
<dbReference type="Proteomes" id="UP000688137">
    <property type="component" value="Unassembled WGS sequence"/>
</dbReference>
<comment type="caution">
    <text evidence="2">The sequence shown here is derived from an EMBL/GenBank/DDBJ whole genome shotgun (WGS) entry which is preliminary data.</text>
</comment>
<proteinExistence type="predicted"/>
<feature type="compositionally biased region" description="Polar residues" evidence="1">
    <location>
        <begin position="1"/>
        <end position="18"/>
    </location>
</feature>
<reference evidence="2" key="1">
    <citation type="submission" date="2021-01" db="EMBL/GenBank/DDBJ databases">
        <authorList>
            <consortium name="Genoscope - CEA"/>
            <person name="William W."/>
        </authorList>
    </citation>
    <scope>NUCLEOTIDE SEQUENCE</scope>
</reference>
<sequence>MSQIIQENNSQVSNQAQESDQEMKKQQYQFIQSENQVLRKGKKHTIHQFYKNQTDRYLETLKSKKSNDTSEIMNNSFQAPNNSEQDQEQNKDQQLFIRKNDRKQSTKQFYQKNVMKMLEKFAKKENGQTIDDNINSNQTNQNDINYSEKRNEESQIYMNNSLFQESIKLIELKKNLEIMQSKQSPLIQLTKDDILQLQNQQIKQDTTQQNINVFFNSNTNSKVSAMKGNRRNQSIQKSQPKVQFPFLEQNNLDQEINQNLILGQNEEIKLDLSKLNAINRMEKKKKKNETQSANSKRSIRSNWTNKTFKEKAEEVAVPAVGTAIVGSLGVMLAKNVLKGKQQLLGIIPALACSAYYYYKVKKQNEVEQEFEDEEDINSEEEQDSTRLEQ</sequence>
<keyword evidence="3" id="KW-1185">Reference proteome</keyword>
<feature type="compositionally biased region" description="Polar residues" evidence="1">
    <location>
        <begin position="290"/>
        <end position="305"/>
    </location>
</feature>
<evidence type="ECO:0000313" key="2">
    <source>
        <dbReference type="EMBL" id="CAD8051073.1"/>
    </source>
</evidence>
<feature type="compositionally biased region" description="Polar residues" evidence="1">
    <location>
        <begin position="69"/>
        <end position="84"/>
    </location>
</feature>
<gene>
    <name evidence="2" type="ORF">PPRIM_AZ9-3.1.T0170377</name>
</gene>
<evidence type="ECO:0000256" key="1">
    <source>
        <dbReference type="SAM" id="MobiDB-lite"/>
    </source>
</evidence>
<name>A0A8S1K934_PARPR</name>
<feature type="region of interest" description="Disordered" evidence="1">
    <location>
        <begin position="65"/>
        <end position="91"/>
    </location>
</feature>
<accession>A0A8S1K934</accession>
<organism evidence="2 3">
    <name type="scientific">Paramecium primaurelia</name>
    <dbReference type="NCBI Taxonomy" id="5886"/>
    <lineage>
        <taxon>Eukaryota</taxon>
        <taxon>Sar</taxon>
        <taxon>Alveolata</taxon>
        <taxon>Ciliophora</taxon>
        <taxon>Intramacronucleata</taxon>
        <taxon>Oligohymenophorea</taxon>
        <taxon>Peniculida</taxon>
        <taxon>Parameciidae</taxon>
        <taxon>Paramecium</taxon>
    </lineage>
</organism>
<evidence type="ECO:0000313" key="3">
    <source>
        <dbReference type="Proteomes" id="UP000688137"/>
    </source>
</evidence>
<dbReference type="AlphaFoldDB" id="A0A8S1K934"/>
<feature type="region of interest" description="Disordered" evidence="1">
    <location>
        <begin position="367"/>
        <end position="389"/>
    </location>
</feature>
<feature type="region of interest" description="Disordered" evidence="1">
    <location>
        <begin position="1"/>
        <end position="26"/>
    </location>
</feature>
<feature type="compositionally biased region" description="Acidic residues" evidence="1">
    <location>
        <begin position="367"/>
        <end position="382"/>
    </location>
</feature>
<dbReference type="OMA" id="EESQIYM"/>
<protein>
    <submittedName>
        <fullName evidence="2">Uncharacterized protein</fullName>
    </submittedName>
</protein>